<evidence type="ECO:0000256" key="1">
    <source>
        <dbReference type="SAM" id="Phobius"/>
    </source>
</evidence>
<sequence length="257" mass="27860">MATTPNDPRKPAEAPDLTQQMLMREVDEAVRSDEVANAARKYGWPVGIGLLLGLAAFGGYLWWDGRTEAALERQSEMLVLAMDKLEAGQLDDADAELALIDGNVSPAAHASALMMRAAIAMQEDRFDDAVTFYEQVIANEKAPQPMRDASLVRKVSIRFDQMQPQAIIDELQALARPGTPWFGSAGEMVAHAYLAQNKPELAGPLLVQIAQDETVPDSLRARTRQLAGFYGFDAIEDVGELMDSVASQGENAAATGQ</sequence>
<dbReference type="RefSeq" id="WP_336926535.1">
    <property type="nucleotide sequence ID" value="NZ_JBANRO010000007.1"/>
</dbReference>
<evidence type="ECO:0000313" key="2">
    <source>
        <dbReference type="EMBL" id="MFC3098811.1"/>
    </source>
</evidence>
<protein>
    <recommendedName>
        <fullName evidence="4">Tetratricopeptide repeat protein</fullName>
    </recommendedName>
</protein>
<dbReference type="Proteomes" id="UP001595456">
    <property type="component" value="Unassembled WGS sequence"/>
</dbReference>
<name>A0ABV7E9Z0_9SPHN</name>
<feature type="transmembrane region" description="Helical" evidence="1">
    <location>
        <begin position="42"/>
        <end position="63"/>
    </location>
</feature>
<dbReference type="EMBL" id="JBHRST010000020">
    <property type="protein sequence ID" value="MFC3098811.1"/>
    <property type="molecule type" value="Genomic_DNA"/>
</dbReference>
<comment type="caution">
    <text evidence="2">The sequence shown here is derived from an EMBL/GenBank/DDBJ whole genome shotgun (WGS) entry which is preliminary data.</text>
</comment>
<proteinExistence type="predicted"/>
<keyword evidence="3" id="KW-1185">Reference proteome</keyword>
<dbReference type="InterPro" id="IPR011990">
    <property type="entry name" value="TPR-like_helical_dom_sf"/>
</dbReference>
<evidence type="ECO:0000313" key="3">
    <source>
        <dbReference type="Proteomes" id="UP001595456"/>
    </source>
</evidence>
<keyword evidence="1" id="KW-0472">Membrane</keyword>
<evidence type="ECO:0008006" key="4">
    <source>
        <dbReference type="Google" id="ProtNLM"/>
    </source>
</evidence>
<dbReference type="SUPFAM" id="SSF48452">
    <property type="entry name" value="TPR-like"/>
    <property type="match status" value="1"/>
</dbReference>
<gene>
    <name evidence="2" type="ORF">ACFODU_13525</name>
</gene>
<keyword evidence="1" id="KW-1133">Transmembrane helix</keyword>
<reference evidence="3" key="1">
    <citation type="journal article" date="2019" name="Int. J. Syst. Evol. Microbiol.">
        <title>The Global Catalogue of Microorganisms (GCM) 10K type strain sequencing project: providing services to taxonomists for standard genome sequencing and annotation.</title>
        <authorList>
            <consortium name="The Broad Institute Genomics Platform"/>
            <consortium name="The Broad Institute Genome Sequencing Center for Infectious Disease"/>
            <person name="Wu L."/>
            <person name="Ma J."/>
        </authorList>
    </citation>
    <scope>NUCLEOTIDE SEQUENCE [LARGE SCALE GENOMIC DNA]</scope>
    <source>
        <strain evidence="3">KCTC 52607</strain>
    </source>
</reference>
<organism evidence="2 3">
    <name type="scientific">Alteraurantiacibacter palmitatis</name>
    <dbReference type="NCBI Taxonomy" id="2054628"/>
    <lineage>
        <taxon>Bacteria</taxon>
        <taxon>Pseudomonadati</taxon>
        <taxon>Pseudomonadota</taxon>
        <taxon>Alphaproteobacteria</taxon>
        <taxon>Sphingomonadales</taxon>
        <taxon>Erythrobacteraceae</taxon>
        <taxon>Alteraurantiacibacter</taxon>
    </lineage>
</organism>
<keyword evidence="1" id="KW-0812">Transmembrane</keyword>
<accession>A0ABV7E9Z0</accession>